<dbReference type="AlphaFoldDB" id="A0A7X5ZHS9"/>
<organism evidence="2 3">
    <name type="scientific">Luteibacter anthropi</name>
    <dbReference type="NCBI Taxonomy" id="564369"/>
    <lineage>
        <taxon>Bacteria</taxon>
        <taxon>Pseudomonadati</taxon>
        <taxon>Pseudomonadota</taxon>
        <taxon>Gammaproteobacteria</taxon>
        <taxon>Lysobacterales</taxon>
        <taxon>Rhodanobacteraceae</taxon>
        <taxon>Luteibacter</taxon>
    </lineage>
</organism>
<evidence type="ECO:0000313" key="3">
    <source>
        <dbReference type="Proteomes" id="UP000490980"/>
    </source>
</evidence>
<name>A0A7X5ZHS9_9GAMM</name>
<gene>
    <name evidence="2" type="ORF">HBF25_05850</name>
</gene>
<dbReference type="EMBL" id="JAARLZ010000003">
    <property type="protein sequence ID" value="NII05915.1"/>
    <property type="molecule type" value="Genomic_DNA"/>
</dbReference>
<feature type="region of interest" description="Disordered" evidence="1">
    <location>
        <begin position="65"/>
        <end position="86"/>
    </location>
</feature>
<evidence type="ECO:0000256" key="1">
    <source>
        <dbReference type="SAM" id="MobiDB-lite"/>
    </source>
</evidence>
<protein>
    <submittedName>
        <fullName evidence="2">DUF2188 domain-containing protein</fullName>
    </submittedName>
</protein>
<accession>A0A7X5ZHS9</accession>
<reference evidence="2 3" key="1">
    <citation type="submission" date="2020-03" db="EMBL/GenBank/DDBJ databases">
        <authorList>
            <person name="Lai Q."/>
        </authorList>
    </citation>
    <scope>NUCLEOTIDE SEQUENCE [LARGE SCALE GENOMIC DNA]</scope>
    <source>
        <strain evidence="2 3">CCUG 25036</strain>
    </source>
</reference>
<sequence length="86" mass="9525">MTRVYEIPFHPGEDTRWPVRVDGVVVESFPSRYEALRAALNRAVSDGGDASIGIEGADGVWRPFGSDAKRPSRVPPLPQRHLSLVR</sequence>
<dbReference type="Proteomes" id="UP000490980">
    <property type="component" value="Unassembled WGS sequence"/>
</dbReference>
<keyword evidence="3" id="KW-1185">Reference proteome</keyword>
<proteinExistence type="predicted"/>
<evidence type="ECO:0000313" key="2">
    <source>
        <dbReference type="EMBL" id="NII05915.1"/>
    </source>
</evidence>
<comment type="caution">
    <text evidence="2">The sequence shown here is derived from an EMBL/GenBank/DDBJ whole genome shotgun (WGS) entry which is preliminary data.</text>
</comment>
<dbReference type="RefSeq" id="WP_166947027.1">
    <property type="nucleotide sequence ID" value="NZ_CP077072.1"/>
</dbReference>